<dbReference type="InterPro" id="IPR046668">
    <property type="entry name" value="DUF6538"/>
</dbReference>
<organism evidence="2 3">
    <name type="scientific">Methylobacterium terricola</name>
    <dbReference type="NCBI Taxonomy" id="2583531"/>
    <lineage>
        <taxon>Bacteria</taxon>
        <taxon>Pseudomonadati</taxon>
        <taxon>Pseudomonadota</taxon>
        <taxon>Alphaproteobacteria</taxon>
        <taxon>Hyphomicrobiales</taxon>
        <taxon>Methylobacteriaceae</taxon>
        <taxon>Methylobacterium</taxon>
    </lineage>
</organism>
<dbReference type="AlphaFoldDB" id="A0A5C4LGZ3"/>
<sequence>MGSVANIVQRGRIFHFRRRVPADLRRCLGRNELVCSLGTGDIRTAKFQACRSYVAAEELFSTLRATPMLPAIFRDIIGRLDAAGAAYAVLGRIALTLHEQARFVGDIEIVADLGTDGGERAADLVRATRTRFAAHMDPHLCRRPIELTLRPCTCATESGLLGNAITRPWFGVPARLASAEHLLWLWCHTEAPDHAMNASALIAGGTVDLHRVQGLLRETDDIEESGQRRLRLAIGDAVLSTTSSFSRFMTERRARLDPNQVPVWQLQRAKAADSDKR</sequence>
<evidence type="ECO:0000259" key="1">
    <source>
        <dbReference type="Pfam" id="PF20172"/>
    </source>
</evidence>
<name>A0A5C4LGZ3_9HYPH</name>
<dbReference type="OrthoDB" id="7988227at2"/>
<dbReference type="SUPFAM" id="SSF81301">
    <property type="entry name" value="Nucleotidyltransferase"/>
    <property type="match status" value="1"/>
</dbReference>
<keyword evidence="3" id="KW-1185">Reference proteome</keyword>
<dbReference type="InterPro" id="IPR043519">
    <property type="entry name" value="NT_sf"/>
</dbReference>
<gene>
    <name evidence="2" type="ORF">FF100_16910</name>
</gene>
<feature type="domain" description="DUF6538" evidence="1">
    <location>
        <begin position="7"/>
        <end position="64"/>
    </location>
</feature>
<dbReference type="EMBL" id="VDDA01000006">
    <property type="protein sequence ID" value="TNC12487.1"/>
    <property type="molecule type" value="Genomic_DNA"/>
</dbReference>
<accession>A0A5C4LGZ3</accession>
<dbReference type="Proteomes" id="UP000305267">
    <property type="component" value="Unassembled WGS sequence"/>
</dbReference>
<evidence type="ECO:0000313" key="2">
    <source>
        <dbReference type="EMBL" id="TNC12487.1"/>
    </source>
</evidence>
<reference evidence="2 3" key="1">
    <citation type="submission" date="2019-06" db="EMBL/GenBank/DDBJ databases">
        <title>Genome of Methylobacterium sp. 17Sr1-39.</title>
        <authorList>
            <person name="Seo T."/>
        </authorList>
    </citation>
    <scope>NUCLEOTIDE SEQUENCE [LARGE SCALE GENOMIC DNA]</scope>
    <source>
        <strain evidence="2 3">17Sr1-39</strain>
    </source>
</reference>
<dbReference type="Pfam" id="PF20172">
    <property type="entry name" value="DUF6538"/>
    <property type="match status" value="1"/>
</dbReference>
<dbReference type="RefSeq" id="WP_139036839.1">
    <property type="nucleotide sequence ID" value="NZ_VDDA01000006.1"/>
</dbReference>
<comment type="caution">
    <text evidence="2">The sequence shown here is derived from an EMBL/GenBank/DDBJ whole genome shotgun (WGS) entry which is preliminary data.</text>
</comment>
<proteinExistence type="predicted"/>
<protein>
    <recommendedName>
        <fullName evidence="1">DUF6538 domain-containing protein</fullName>
    </recommendedName>
</protein>
<evidence type="ECO:0000313" key="3">
    <source>
        <dbReference type="Proteomes" id="UP000305267"/>
    </source>
</evidence>